<keyword evidence="3 4" id="KW-0862">Zinc</keyword>
<dbReference type="PROSITE" id="PS00518">
    <property type="entry name" value="ZF_RING_1"/>
    <property type="match status" value="1"/>
</dbReference>
<dbReference type="GO" id="GO:0034247">
    <property type="term" value="P:snoRNA splicing"/>
    <property type="evidence" value="ECO:0007669"/>
    <property type="project" value="TreeGrafter"/>
</dbReference>
<proteinExistence type="predicted"/>
<dbReference type="Gene3D" id="3.30.40.10">
    <property type="entry name" value="Zinc/RING finger domain, C3HC4 (zinc finger)"/>
    <property type="match status" value="1"/>
</dbReference>
<keyword evidence="1 4" id="KW-0479">Metal-binding</keyword>
<feature type="region of interest" description="Disordered" evidence="5">
    <location>
        <begin position="1"/>
        <end position="104"/>
    </location>
</feature>
<dbReference type="InterPro" id="IPR039971">
    <property type="entry name" value="CWC24-like"/>
</dbReference>
<evidence type="ECO:0000256" key="1">
    <source>
        <dbReference type="ARBA" id="ARBA00022723"/>
    </source>
</evidence>
<dbReference type="PANTHER" id="PTHR12930:SF0">
    <property type="entry name" value="RING FINGER PROTEIN 113B"/>
    <property type="match status" value="1"/>
</dbReference>
<dbReference type="SMART" id="SM00356">
    <property type="entry name" value="ZnF_C3H1"/>
    <property type="match status" value="1"/>
</dbReference>
<evidence type="ECO:0000256" key="2">
    <source>
        <dbReference type="ARBA" id="ARBA00022771"/>
    </source>
</evidence>
<accession>A0AAW0XG35</accession>
<feature type="domain" description="C3H1-type" evidence="7">
    <location>
        <begin position="181"/>
        <end position="209"/>
    </location>
</feature>
<dbReference type="GO" id="GO:0008270">
    <property type="term" value="F:zinc ion binding"/>
    <property type="evidence" value="ECO:0007669"/>
    <property type="project" value="UniProtKB-KW"/>
</dbReference>
<feature type="compositionally biased region" description="Basic and acidic residues" evidence="5">
    <location>
        <begin position="40"/>
        <end position="53"/>
    </location>
</feature>
<keyword evidence="2 4" id="KW-0863">Zinc-finger</keyword>
<dbReference type="AlphaFoldDB" id="A0AAW0XG35"/>
<dbReference type="EMBL" id="JARKIK010000039">
    <property type="protein sequence ID" value="KAK8738477.1"/>
    <property type="molecule type" value="Genomic_DNA"/>
</dbReference>
<evidence type="ECO:0000256" key="3">
    <source>
        <dbReference type="ARBA" id="ARBA00022833"/>
    </source>
</evidence>
<dbReference type="InterPro" id="IPR001841">
    <property type="entry name" value="Znf_RING"/>
</dbReference>
<evidence type="ECO:0000259" key="6">
    <source>
        <dbReference type="PROSITE" id="PS50089"/>
    </source>
</evidence>
<evidence type="ECO:0000256" key="4">
    <source>
        <dbReference type="PROSITE-ProRule" id="PRU00723"/>
    </source>
</evidence>
<dbReference type="PROSITE" id="PS50103">
    <property type="entry name" value="ZF_C3H1"/>
    <property type="match status" value="1"/>
</dbReference>
<dbReference type="Gene3D" id="4.10.1000.10">
    <property type="entry name" value="Zinc finger, CCCH-type"/>
    <property type="match status" value="1"/>
</dbReference>
<dbReference type="SMART" id="SM00184">
    <property type="entry name" value="RING"/>
    <property type="match status" value="1"/>
</dbReference>
<dbReference type="PROSITE" id="PS50089">
    <property type="entry name" value="ZF_RING_2"/>
    <property type="match status" value="1"/>
</dbReference>
<dbReference type="SUPFAM" id="SSF57850">
    <property type="entry name" value="RING/U-box"/>
    <property type="match status" value="1"/>
</dbReference>
<dbReference type="Proteomes" id="UP001445076">
    <property type="component" value="Unassembled WGS sequence"/>
</dbReference>
<gene>
    <name evidence="8" type="ORF">OTU49_003894</name>
</gene>
<dbReference type="FunFam" id="3.30.40.10:FF:000045">
    <property type="entry name" value="RING finger protein 113A"/>
    <property type="match status" value="1"/>
</dbReference>
<dbReference type="SUPFAM" id="SSF90229">
    <property type="entry name" value="CCCH zinc finger"/>
    <property type="match status" value="1"/>
</dbReference>
<evidence type="ECO:0000256" key="5">
    <source>
        <dbReference type="SAM" id="MobiDB-lite"/>
    </source>
</evidence>
<feature type="domain" description="RING-type" evidence="6">
    <location>
        <begin position="248"/>
        <end position="286"/>
    </location>
</feature>
<evidence type="ECO:0000259" key="7">
    <source>
        <dbReference type="PROSITE" id="PS50103"/>
    </source>
</evidence>
<dbReference type="InterPro" id="IPR000571">
    <property type="entry name" value="Znf_CCCH"/>
</dbReference>
<feature type="compositionally biased region" description="Low complexity" evidence="5">
    <location>
        <begin position="1"/>
        <end position="11"/>
    </location>
</feature>
<evidence type="ECO:0000313" key="8">
    <source>
        <dbReference type="EMBL" id="KAK8738477.1"/>
    </source>
</evidence>
<sequence>PPTTTMAETTTKFIFKKRSNRPEGGIRKRKARSDNSSSEDDTKVIKKEKKVDMRNPLVQRSKNRGRVHEDDNTSSDDSDDISAAYKSQRTCEREGPKDMGATSTVQFETEKDRDAQAIYERTLQVNKETRGQADDKIYRGLNNYAQFYEKKDTAQGNAASGGVRKGPIRAPDHLRATVRWDYQPDLCKDFKETGFCGFGDSCKFLHDRTDYKLGWQLELESSKQRGGNCDSDENWEIPSDDEHLPFKCFICRQSFSDPVVTKCKHYFCEKCALDHFKTTKRCYVCSENTGGMFNPATELIARLQNEKVCDSD</sequence>
<feature type="non-terminal residue" evidence="8">
    <location>
        <position position="1"/>
    </location>
</feature>
<dbReference type="CDD" id="cd16539">
    <property type="entry name" value="RING-HC_RNF113A_B"/>
    <property type="match status" value="1"/>
</dbReference>
<evidence type="ECO:0008006" key="10">
    <source>
        <dbReference type="Google" id="ProtNLM"/>
    </source>
</evidence>
<dbReference type="Pfam" id="PF00642">
    <property type="entry name" value="zf-CCCH"/>
    <property type="match status" value="1"/>
</dbReference>
<dbReference type="GO" id="GO:0005684">
    <property type="term" value="C:U2-type spliceosomal complex"/>
    <property type="evidence" value="ECO:0007669"/>
    <property type="project" value="TreeGrafter"/>
</dbReference>
<dbReference type="Pfam" id="PF13920">
    <property type="entry name" value="zf-C3HC4_3"/>
    <property type="match status" value="1"/>
</dbReference>
<dbReference type="InterPro" id="IPR017907">
    <property type="entry name" value="Znf_RING_CS"/>
</dbReference>
<name>A0AAW0XG35_CHEQU</name>
<reference evidence="8 9" key="1">
    <citation type="journal article" date="2024" name="BMC Genomics">
        <title>Genome assembly of redclaw crayfish (Cherax quadricarinatus) provides insights into its immune adaptation and hypoxia tolerance.</title>
        <authorList>
            <person name="Liu Z."/>
            <person name="Zheng J."/>
            <person name="Li H."/>
            <person name="Fang K."/>
            <person name="Wang S."/>
            <person name="He J."/>
            <person name="Zhou D."/>
            <person name="Weng S."/>
            <person name="Chi M."/>
            <person name="Gu Z."/>
            <person name="He J."/>
            <person name="Li F."/>
            <person name="Wang M."/>
        </authorList>
    </citation>
    <scope>NUCLEOTIDE SEQUENCE [LARGE SCALE GENOMIC DNA]</scope>
    <source>
        <strain evidence="8">ZL_2023a</strain>
    </source>
</reference>
<dbReference type="InterPro" id="IPR036855">
    <property type="entry name" value="Znf_CCCH_sf"/>
</dbReference>
<protein>
    <recommendedName>
        <fullName evidence="10">RING finger protein 113A</fullName>
    </recommendedName>
</protein>
<dbReference type="InterPro" id="IPR013083">
    <property type="entry name" value="Znf_RING/FYVE/PHD"/>
</dbReference>
<dbReference type="PANTHER" id="PTHR12930">
    <property type="entry name" value="ZINC FINGER PROTEIN 183"/>
    <property type="match status" value="1"/>
</dbReference>
<comment type="caution">
    <text evidence="8">The sequence shown here is derived from an EMBL/GenBank/DDBJ whole genome shotgun (WGS) entry which is preliminary data.</text>
</comment>
<evidence type="ECO:0000313" key="9">
    <source>
        <dbReference type="Proteomes" id="UP001445076"/>
    </source>
</evidence>
<feature type="zinc finger region" description="C3H1-type" evidence="4">
    <location>
        <begin position="181"/>
        <end position="209"/>
    </location>
</feature>
<organism evidence="8 9">
    <name type="scientific">Cherax quadricarinatus</name>
    <name type="common">Australian red claw crayfish</name>
    <dbReference type="NCBI Taxonomy" id="27406"/>
    <lineage>
        <taxon>Eukaryota</taxon>
        <taxon>Metazoa</taxon>
        <taxon>Ecdysozoa</taxon>
        <taxon>Arthropoda</taxon>
        <taxon>Crustacea</taxon>
        <taxon>Multicrustacea</taxon>
        <taxon>Malacostraca</taxon>
        <taxon>Eumalacostraca</taxon>
        <taxon>Eucarida</taxon>
        <taxon>Decapoda</taxon>
        <taxon>Pleocyemata</taxon>
        <taxon>Astacidea</taxon>
        <taxon>Parastacoidea</taxon>
        <taxon>Parastacidae</taxon>
        <taxon>Cherax</taxon>
    </lineage>
</organism>
<keyword evidence="9" id="KW-1185">Reference proteome</keyword>